<reference evidence="2" key="1">
    <citation type="submission" date="2015-07" db="EMBL/GenBank/DDBJ databases">
        <title>Transcriptome Assembly of Anthurium amnicola.</title>
        <authorList>
            <person name="Suzuki J."/>
        </authorList>
    </citation>
    <scope>NUCLEOTIDE SEQUENCE</scope>
</reference>
<feature type="compositionally biased region" description="Low complexity" evidence="1">
    <location>
        <begin position="85"/>
        <end position="107"/>
    </location>
</feature>
<feature type="region of interest" description="Disordered" evidence="1">
    <location>
        <begin position="1"/>
        <end position="142"/>
    </location>
</feature>
<dbReference type="AlphaFoldDB" id="A0A1D1YI98"/>
<evidence type="ECO:0000256" key="1">
    <source>
        <dbReference type="SAM" id="MobiDB-lite"/>
    </source>
</evidence>
<organism evidence="2">
    <name type="scientific">Anthurium amnicola</name>
    <dbReference type="NCBI Taxonomy" id="1678845"/>
    <lineage>
        <taxon>Eukaryota</taxon>
        <taxon>Viridiplantae</taxon>
        <taxon>Streptophyta</taxon>
        <taxon>Embryophyta</taxon>
        <taxon>Tracheophyta</taxon>
        <taxon>Spermatophyta</taxon>
        <taxon>Magnoliopsida</taxon>
        <taxon>Liliopsida</taxon>
        <taxon>Araceae</taxon>
        <taxon>Pothoideae</taxon>
        <taxon>Potheae</taxon>
        <taxon>Anthurium</taxon>
    </lineage>
</organism>
<name>A0A1D1YI98_9ARAE</name>
<gene>
    <name evidence="2" type="ORF">g.36988</name>
</gene>
<feature type="compositionally biased region" description="Basic residues" evidence="1">
    <location>
        <begin position="118"/>
        <end position="128"/>
    </location>
</feature>
<dbReference type="EMBL" id="GDJX01013574">
    <property type="protein sequence ID" value="JAT54362.1"/>
    <property type="molecule type" value="Transcribed_RNA"/>
</dbReference>
<protein>
    <submittedName>
        <fullName evidence="2">Uncharacterized protein</fullName>
    </submittedName>
</protein>
<evidence type="ECO:0000313" key="2">
    <source>
        <dbReference type="EMBL" id="JAT54362.1"/>
    </source>
</evidence>
<accession>A0A1D1YI98</accession>
<sequence length="226" mass="23581">METGSSVLVDQSRPFSKKCGPSIHGFNGGSSRGGGFPLRSPSHPQLLHVQGACGGLGFLGPHPPPPYASRPLPSQIYASLPPPGLLQRPRPSLLPLPLSKPSSLPSPAASTGRMANKGQRKPRSPPAKRKGDAHPGTTRARKETLAAATLAANSETPQEEDLVGDVYSLSPPPSSLPMPRFCMRERWPPSSSSPPCSALALGGDVQPFGGGVDAGASDDLRRLLRL</sequence>
<proteinExistence type="predicted"/>
<feature type="compositionally biased region" description="Gly residues" evidence="1">
    <location>
        <begin position="26"/>
        <end position="36"/>
    </location>
</feature>